<name>A0ABU2B5B7_9CORY</name>
<keyword evidence="1" id="KW-1133">Transmembrane helix</keyword>
<evidence type="ECO:0000313" key="3">
    <source>
        <dbReference type="Proteomes" id="UP001183619"/>
    </source>
</evidence>
<feature type="transmembrane region" description="Helical" evidence="1">
    <location>
        <begin position="47"/>
        <end position="71"/>
    </location>
</feature>
<proteinExistence type="predicted"/>
<accession>A0ABU2B5B7</accession>
<evidence type="ECO:0000256" key="1">
    <source>
        <dbReference type="SAM" id="Phobius"/>
    </source>
</evidence>
<keyword evidence="1" id="KW-0472">Membrane</keyword>
<evidence type="ECO:0000313" key="2">
    <source>
        <dbReference type="EMBL" id="MDR7353800.1"/>
    </source>
</evidence>
<protein>
    <submittedName>
        <fullName evidence="2">Cytochrome b561</fullName>
    </submittedName>
</protein>
<organism evidence="2 3">
    <name type="scientific">Corynebacterium felinum</name>
    <dbReference type="NCBI Taxonomy" id="131318"/>
    <lineage>
        <taxon>Bacteria</taxon>
        <taxon>Bacillati</taxon>
        <taxon>Actinomycetota</taxon>
        <taxon>Actinomycetes</taxon>
        <taxon>Mycobacteriales</taxon>
        <taxon>Corynebacteriaceae</taxon>
        <taxon>Corynebacterium</taxon>
    </lineage>
</organism>
<reference evidence="2 3" key="1">
    <citation type="submission" date="2023-07" db="EMBL/GenBank/DDBJ databases">
        <title>Sequencing the genomes of 1000 actinobacteria strains.</title>
        <authorList>
            <person name="Klenk H.-P."/>
        </authorList>
    </citation>
    <scope>NUCLEOTIDE SEQUENCE [LARGE SCALE GENOMIC DNA]</scope>
    <source>
        <strain evidence="2 3">DSM 44508</strain>
    </source>
</reference>
<dbReference type="RefSeq" id="WP_277105113.1">
    <property type="nucleotide sequence ID" value="NZ_BAAAJS010000044.1"/>
</dbReference>
<sequence length="74" mass="7970">MPLAHPLAHAGITLSLLISRVLLVPIESAVPTHVPRTAVESNWSHFEIAGFVVYAIAIALIISGILGIIFMRKD</sequence>
<keyword evidence="1" id="KW-0812">Transmembrane</keyword>
<dbReference type="EMBL" id="JAVDYF010000001">
    <property type="protein sequence ID" value="MDR7353800.1"/>
    <property type="molecule type" value="Genomic_DNA"/>
</dbReference>
<dbReference type="Proteomes" id="UP001183619">
    <property type="component" value="Unassembled WGS sequence"/>
</dbReference>
<comment type="caution">
    <text evidence="2">The sequence shown here is derived from an EMBL/GenBank/DDBJ whole genome shotgun (WGS) entry which is preliminary data.</text>
</comment>
<gene>
    <name evidence="2" type="ORF">J2S37_000338</name>
</gene>
<keyword evidence="3" id="KW-1185">Reference proteome</keyword>